<dbReference type="EMBL" id="BMAV01018384">
    <property type="protein sequence ID" value="GFY70716.1"/>
    <property type="molecule type" value="Genomic_DNA"/>
</dbReference>
<gene>
    <name evidence="1" type="ORF">TNIN_177021</name>
</gene>
<evidence type="ECO:0000313" key="2">
    <source>
        <dbReference type="Proteomes" id="UP000886998"/>
    </source>
</evidence>
<dbReference type="OrthoDB" id="8065733at2759"/>
<organism evidence="1 2">
    <name type="scientific">Trichonephila inaurata madagascariensis</name>
    <dbReference type="NCBI Taxonomy" id="2747483"/>
    <lineage>
        <taxon>Eukaryota</taxon>
        <taxon>Metazoa</taxon>
        <taxon>Ecdysozoa</taxon>
        <taxon>Arthropoda</taxon>
        <taxon>Chelicerata</taxon>
        <taxon>Arachnida</taxon>
        <taxon>Araneae</taxon>
        <taxon>Araneomorphae</taxon>
        <taxon>Entelegynae</taxon>
        <taxon>Araneoidea</taxon>
        <taxon>Nephilidae</taxon>
        <taxon>Trichonephila</taxon>
        <taxon>Trichonephila inaurata</taxon>
    </lineage>
</organism>
<name>A0A8X7CKF0_9ARAC</name>
<sequence>MILNYSSKTSIGTSLNILLKDGTVTNELWCTLLSFCVYITAFSSDVKKIRRELKMHSSHQDLLIIVWKFSYSTDSPMKVYRLTTGTYGTTCAPFLVTRTLQLSENEIEIYQQLIRIL</sequence>
<comment type="caution">
    <text evidence="1">The sequence shown here is derived from an EMBL/GenBank/DDBJ whole genome shotgun (WGS) entry which is preliminary data.</text>
</comment>
<dbReference type="AlphaFoldDB" id="A0A8X7CKF0"/>
<dbReference type="Proteomes" id="UP000886998">
    <property type="component" value="Unassembled WGS sequence"/>
</dbReference>
<protein>
    <submittedName>
        <fullName evidence="1">Uncharacterized protein</fullName>
    </submittedName>
</protein>
<reference evidence="1" key="1">
    <citation type="submission" date="2020-08" db="EMBL/GenBank/DDBJ databases">
        <title>Multicomponent nature underlies the extraordinary mechanical properties of spider dragline silk.</title>
        <authorList>
            <person name="Kono N."/>
            <person name="Nakamura H."/>
            <person name="Mori M."/>
            <person name="Yoshida Y."/>
            <person name="Ohtoshi R."/>
            <person name="Malay A.D."/>
            <person name="Moran D.A.P."/>
            <person name="Tomita M."/>
            <person name="Numata K."/>
            <person name="Arakawa K."/>
        </authorList>
    </citation>
    <scope>NUCLEOTIDE SEQUENCE</scope>
</reference>
<evidence type="ECO:0000313" key="1">
    <source>
        <dbReference type="EMBL" id="GFY70716.1"/>
    </source>
</evidence>
<keyword evidence="2" id="KW-1185">Reference proteome</keyword>
<accession>A0A8X7CKF0</accession>
<proteinExistence type="predicted"/>